<dbReference type="PROSITE" id="PS51371">
    <property type="entry name" value="CBS"/>
    <property type="match status" value="2"/>
</dbReference>
<evidence type="ECO:0000256" key="4">
    <source>
        <dbReference type="PIRNR" id="PIRNR004692"/>
    </source>
</evidence>
<dbReference type="SUPFAM" id="SSF53697">
    <property type="entry name" value="SIS domain"/>
    <property type="match status" value="1"/>
</dbReference>
<dbReference type="Pfam" id="PF01380">
    <property type="entry name" value="SIS"/>
    <property type="match status" value="1"/>
</dbReference>
<dbReference type="EMBL" id="JBHTJN010000001">
    <property type="protein sequence ID" value="MFD0965400.1"/>
    <property type="molecule type" value="Genomic_DNA"/>
</dbReference>
<feature type="domain" description="CBS" evidence="6">
    <location>
        <begin position="266"/>
        <end position="311"/>
    </location>
</feature>
<feature type="domain" description="CBS" evidence="6">
    <location>
        <begin position="201"/>
        <end position="258"/>
    </location>
</feature>
<dbReference type="InterPro" id="IPR035474">
    <property type="entry name" value="SIS_Kpsf"/>
</dbReference>
<evidence type="ECO:0000313" key="8">
    <source>
        <dbReference type="EMBL" id="MFD0965400.1"/>
    </source>
</evidence>
<dbReference type="SMART" id="SM00116">
    <property type="entry name" value="CBS"/>
    <property type="match status" value="2"/>
</dbReference>
<keyword evidence="3 5" id="KW-0129">CBS domain</keyword>
<dbReference type="InterPro" id="IPR001347">
    <property type="entry name" value="SIS_dom"/>
</dbReference>
<evidence type="ECO:0000313" key="9">
    <source>
        <dbReference type="Proteomes" id="UP001596996"/>
    </source>
</evidence>
<dbReference type="NCBIfam" id="TIGR00393">
    <property type="entry name" value="kpsF"/>
    <property type="match status" value="1"/>
</dbReference>
<comment type="similarity">
    <text evidence="1 4">Belongs to the SIS family. GutQ/KpsF subfamily.</text>
</comment>
<dbReference type="InterPro" id="IPR046342">
    <property type="entry name" value="CBS_dom_sf"/>
</dbReference>
<dbReference type="CDD" id="cd05014">
    <property type="entry name" value="SIS_Kpsf"/>
    <property type="match status" value="1"/>
</dbReference>
<proteinExistence type="inferred from homology"/>
<organism evidence="8 9">
    <name type="scientific">Seminibacterium arietis</name>
    <dbReference type="NCBI Taxonomy" id="1173502"/>
    <lineage>
        <taxon>Bacteria</taxon>
        <taxon>Pseudomonadati</taxon>
        <taxon>Pseudomonadota</taxon>
        <taxon>Gammaproteobacteria</taxon>
        <taxon>Pasteurellales</taxon>
        <taxon>Pasteurellaceae</taxon>
        <taxon>Seminibacterium</taxon>
    </lineage>
</organism>
<dbReference type="GO" id="GO:0016853">
    <property type="term" value="F:isomerase activity"/>
    <property type="evidence" value="ECO:0007669"/>
    <property type="project" value="UniProtKB-KW"/>
</dbReference>
<keyword evidence="4 8" id="KW-0413">Isomerase</keyword>
<evidence type="ECO:0000256" key="1">
    <source>
        <dbReference type="ARBA" id="ARBA00008165"/>
    </source>
</evidence>
<dbReference type="InterPro" id="IPR004800">
    <property type="entry name" value="KdsD/KpsF-type"/>
</dbReference>
<dbReference type="Proteomes" id="UP001596996">
    <property type="component" value="Unassembled WGS sequence"/>
</dbReference>
<gene>
    <name evidence="8" type="ORF">ACFQ02_00765</name>
</gene>
<evidence type="ECO:0000259" key="6">
    <source>
        <dbReference type="PROSITE" id="PS51371"/>
    </source>
</evidence>
<keyword evidence="2" id="KW-0677">Repeat</keyword>
<dbReference type="InterPro" id="IPR050986">
    <property type="entry name" value="GutQ/KpsF_isomerases"/>
</dbReference>
<dbReference type="PANTHER" id="PTHR42745:SF1">
    <property type="entry name" value="ARABINOSE 5-PHOSPHATE ISOMERASE KDSD"/>
    <property type="match status" value="1"/>
</dbReference>
<evidence type="ECO:0000256" key="5">
    <source>
        <dbReference type="PROSITE-ProRule" id="PRU00703"/>
    </source>
</evidence>
<protein>
    <recommendedName>
        <fullName evidence="4">Arabinose 5-phosphate isomerase</fullName>
        <shortName evidence="4">API</shortName>
        <ecNumber evidence="4">5.3.1.13</ecNumber>
    </recommendedName>
</protein>
<dbReference type="Pfam" id="PF00571">
    <property type="entry name" value="CBS"/>
    <property type="match status" value="2"/>
</dbReference>
<dbReference type="Gene3D" id="3.40.50.10490">
    <property type="entry name" value="Glucose-6-phosphate isomerase like protein, domain 1"/>
    <property type="match status" value="1"/>
</dbReference>
<dbReference type="EC" id="5.3.1.13" evidence="4"/>
<evidence type="ECO:0000259" key="7">
    <source>
        <dbReference type="PROSITE" id="PS51464"/>
    </source>
</evidence>
<dbReference type="InterPro" id="IPR000644">
    <property type="entry name" value="CBS_dom"/>
</dbReference>
<comment type="caution">
    <text evidence="8">The sequence shown here is derived from an EMBL/GenBank/DDBJ whole genome shotgun (WGS) entry which is preliminary data.</text>
</comment>
<dbReference type="PROSITE" id="PS51464">
    <property type="entry name" value="SIS"/>
    <property type="match status" value="1"/>
</dbReference>
<dbReference type="RefSeq" id="WP_380818039.1">
    <property type="nucleotide sequence ID" value="NZ_JBHTJN010000001.1"/>
</dbReference>
<dbReference type="InterPro" id="IPR046348">
    <property type="entry name" value="SIS_dom_sf"/>
</dbReference>
<dbReference type="PIRSF" id="PIRSF004692">
    <property type="entry name" value="KdsD_KpsF"/>
    <property type="match status" value="1"/>
</dbReference>
<sequence>MDYLNIARDTLNMEQQALNVLSENLDLNFNQVVELILNCEGRLVISGIGKSGLIGHKMVATFASTGTPSFFLHPTEAFHGDLGMLKSIDIVMLISYSGETDDVNKLIPSLKNFGNKIIALTSNPNSTLAKHADYFLNISVEREVCPNNLAPTTSALVTLALGDALAVALIKARDFRPADFAKFHPGGSLGRRLLCKVKDQMKTALPITALDTNFTDCVSIMNEGRMGVALVMENQQLKGIITDGDIRRALTAKGENTLKQCAKDLMTSNPKTIHADAYLSEAEQFMKAHKIHSLIVVDDHGTAVGLVEFSS</sequence>
<dbReference type="Gene3D" id="3.10.580.10">
    <property type="entry name" value="CBS-domain"/>
    <property type="match status" value="1"/>
</dbReference>
<dbReference type="CDD" id="cd04604">
    <property type="entry name" value="CBS_pair_SIS_assoc"/>
    <property type="match status" value="1"/>
</dbReference>
<feature type="domain" description="SIS" evidence="7">
    <location>
        <begin position="32"/>
        <end position="175"/>
    </location>
</feature>
<evidence type="ECO:0000256" key="2">
    <source>
        <dbReference type="ARBA" id="ARBA00022737"/>
    </source>
</evidence>
<accession>A0ABW3I6Y7</accession>
<comment type="catalytic activity">
    <reaction evidence="4">
        <text>D-arabinose 5-phosphate = D-ribulose 5-phosphate</text>
        <dbReference type="Rhea" id="RHEA:23104"/>
        <dbReference type="ChEBI" id="CHEBI:57693"/>
        <dbReference type="ChEBI" id="CHEBI:58121"/>
        <dbReference type="EC" id="5.3.1.13"/>
    </reaction>
</comment>
<name>A0ABW3I6Y7_9PAST</name>
<dbReference type="PANTHER" id="PTHR42745">
    <property type="match status" value="1"/>
</dbReference>
<reference evidence="9" key="1">
    <citation type="journal article" date="2019" name="Int. J. Syst. Evol. Microbiol.">
        <title>The Global Catalogue of Microorganisms (GCM) 10K type strain sequencing project: providing services to taxonomists for standard genome sequencing and annotation.</title>
        <authorList>
            <consortium name="The Broad Institute Genomics Platform"/>
            <consortium name="The Broad Institute Genome Sequencing Center for Infectious Disease"/>
            <person name="Wu L."/>
            <person name="Ma J."/>
        </authorList>
    </citation>
    <scope>NUCLEOTIDE SEQUENCE [LARGE SCALE GENOMIC DNA]</scope>
    <source>
        <strain evidence="9">CCUG 61707</strain>
    </source>
</reference>
<evidence type="ECO:0000256" key="3">
    <source>
        <dbReference type="ARBA" id="ARBA00023122"/>
    </source>
</evidence>
<keyword evidence="9" id="KW-1185">Reference proteome</keyword>